<name>A0A0E9XVU3_ANGAN</name>
<protein>
    <submittedName>
        <fullName evidence="1">Uncharacterized protein</fullName>
    </submittedName>
</protein>
<dbReference type="EMBL" id="GBXM01002769">
    <property type="protein sequence ID" value="JAI05809.1"/>
    <property type="molecule type" value="Transcribed_RNA"/>
</dbReference>
<accession>A0A0E9XVU3</accession>
<proteinExistence type="predicted"/>
<evidence type="ECO:0000313" key="1">
    <source>
        <dbReference type="EMBL" id="JAI05809.1"/>
    </source>
</evidence>
<dbReference type="AlphaFoldDB" id="A0A0E9XVU3"/>
<sequence length="61" mass="6877">MARRRKKTTSRAGNSRMLKCHSNLVPVSPLVRAHALTTHPSTSEPSPHLSELHIVLPFHWT</sequence>
<reference evidence="1" key="1">
    <citation type="submission" date="2014-11" db="EMBL/GenBank/DDBJ databases">
        <authorList>
            <person name="Amaro Gonzalez C."/>
        </authorList>
    </citation>
    <scope>NUCLEOTIDE SEQUENCE</scope>
</reference>
<reference evidence="1" key="2">
    <citation type="journal article" date="2015" name="Fish Shellfish Immunol.">
        <title>Early steps in the European eel (Anguilla anguilla)-Vibrio vulnificus interaction in the gills: Role of the RtxA13 toxin.</title>
        <authorList>
            <person name="Callol A."/>
            <person name="Pajuelo D."/>
            <person name="Ebbesson L."/>
            <person name="Teles M."/>
            <person name="MacKenzie S."/>
            <person name="Amaro C."/>
        </authorList>
    </citation>
    <scope>NUCLEOTIDE SEQUENCE</scope>
</reference>
<organism evidence="1">
    <name type="scientific">Anguilla anguilla</name>
    <name type="common">European freshwater eel</name>
    <name type="synonym">Muraena anguilla</name>
    <dbReference type="NCBI Taxonomy" id="7936"/>
    <lineage>
        <taxon>Eukaryota</taxon>
        <taxon>Metazoa</taxon>
        <taxon>Chordata</taxon>
        <taxon>Craniata</taxon>
        <taxon>Vertebrata</taxon>
        <taxon>Euteleostomi</taxon>
        <taxon>Actinopterygii</taxon>
        <taxon>Neopterygii</taxon>
        <taxon>Teleostei</taxon>
        <taxon>Anguilliformes</taxon>
        <taxon>Anguillidae</taxon>
        <taxon>Anguilla</taxon>
    </lineage>
</organism>